<proteinExistence type="predicted"/>
<name>A0A0M3JPN8_ANISI</name>
<evidence type="ECO:0000313" key="1">
    <source>
        <dbReference type="WBParaSite" id="ASIM_0000963701-mRNA-1"/>
    </source>
</evidence>
<protein>
    <submittedName>
        <fullName evidence="1">Ras-GEF domain-containing protein</fullName>
    </submittedName>
</protein>
<sequence length="64" mass="7393">LKRRELKNQFAVSLIVEGSDSEEINPSVTFDRLMTILNVNTKPEFQLDTPPRTPELPATMQCWF</sequence>
<reference evidence="1" key="1">
    <citation type="submission" date="2017-02" db="UniProtKB">
        <authorList>
            <consortium name="WormBaseParasite"/>
        </authorList>
    </citation>
    <scope>IDENTIFICATION</scope>
</reference>
<organism evidence="1">
    <name type="scientific">Anisakis simplex</name>
    <name type="common">Herring worm</name>
    <dbReference type="NCBI Taxonomy" id="6269"/>
    <lineage>
        <taxon>Eukaryota</taxon>
        <taxon>Metazoa</taxon>
        <taxon>Ecdysozoa</taxon>
        <taxon>Nematoda</taxon>
        <taxon>Chromadorea</taxon>
        <taxon>Rhabditida</taxon>
        <taxon>Spirurina</taxon>
        <taxon>Ascaridomorpha</taxon>
        <taxon>Ascaridoidea</taxon>
        <taxon>Anisakidae</taxon>
        <taxon>Anisakis</taxon>
        <taxon>Anisakis simplex complex</taxon>
    </lineage>
</organism>
<dbReference type="AlphaFoldDB" id="A0A0M3JPN8"/>
<dbReference type="WBParaSite" id="ASIM_0000963701-mRNA-1">
    <property type="protein sequence ID" value="ASIM_0000963701-mRNA-1"/>
    <property type="gene ID" value="ASIM_0000963701"/>
</dbReference>
<accession>A0A0M3JPN8</accession>